<dbReference type="InterPro" id="IPR020843">
    <property type="entry name" value="ER"/>
</dbReference>
<evidence type="ECO:0000256" key="4">
    <source>
        <dbReference type="ARBA" id="ARBA00023002"/>
    </source>
</evidence>
<feature type="compositionally biased region" description="Polar residues" evidence="5">
    <location>
        <begin position="1"/>
        <end position="10"/>
    </location>
</feature>
<keyword evidence="4" id="KW-0560">Oxidoreductase</keyword>
<organism evidence="7 8">
    <name type="scientific">Stachybotrys elegans</name>
    <dbReference type="NCBI Taxonomy" id="80388"/>
    <lineage>
        <taxon>Eukaryota</taxon>
        <taxon>Fungi</taxon>
        <taxon>Dikarya</taxon>
        <taxon>Ascomycota</taxon>
        <taxon>Pezizomycotina</taxon>
        <taxon>Sordariomycetes</taxon>
        <taxon>Hypocreomycetidae</taxon>
        <taxon>Hypocreales</taxon>
        <taxon>Stachybotryaceae</taxon>
        <taxon>Stachybotrys</taxon>
    </lineage>
</organism>
<evidence type="ECO:0000256" key="2">
    <source>
        <dbReference type="ARBA" id="ARBA00022741"/>
    </source>
</evidence>
<dbReference type="AlphaFoldDB" id="A0A8K0WQE8"/>
<evidence type="ECO:0000256" key="5">
    <source>
        <dbReference type="SAM" id="MobiDB-lite"/>
    </source>
</evidence>
<dbReference type="GO" id="GO:0016651">
    <property type="term" value="F:oxidoreductase activity, acting on NAD(P)H"/>
    <property type="evidence" value="ECO:0007669"/>
    <property type="project" value="InterPro"/>
</dbReference>
<keyword evidence="8" id="KW-1185">Reference proteome</keyword>
<comment type="caution">
    <text evidence="7">The sequence shown here is derived from an EMBL/GenBank/DDBJ whole genome shotgun (WGS) entry which is preliminary data.</text>
</comment>
<dbReference type="InterPro" id="IPR011032">
    <property type="entry name" value="GroES-like_sf"/>
</dbReference>
<comment type="similarity">
    <text evidence="1">Belongs to the zinc-containing alcohol dehydrogenase family.</text>
</comment>
<dbReference type="Pfam" id="PF08240">
    <property type="entry name" value="ADH_N"/>
    <property type="match status" value="1"/>
</dbReference>
<dbReference type="InterPro" id="IPR036291">
    <property type="entry name" value="NAD(P)-bd_dom_sf"/>
</dbReference>
<feature type="domain" description="Enoyl reductase (ER)" evidence="6">
    <location>
        <begin position="19"/>
        <end position="363"/>
    </location>
</feature>
<reference evidence="7" key="1">
    <citation type="journal article" date="2021" name="Nat. Commun.">
        <title>Genetic determinants of endophytism in the Arabidopsis root mycobiome.</title>
        <authorList>
            <person name="Mesny F."/>
            <person name="Miyauchi S."/>
            <person name="Thiergart T."/>
            <person name="Pickel B."/>
            <person name="Atanasova L."/>
            <person name="Karlsson M."/>
            <person name="Huettel B."/>
            <person name="Barry K.W."/>
            <person name="Haridas S."/>
            <person name="Chen C."/>
            <person name="Bauer D."/>
            <person name="Andreopoulos W."/>
            <person name="Pangilinan J."/>
            <person name="LaButti K."/>
            <person name="Riley R."/>
            <person name="Lipzen A."/>
            <person name="Clum A."/>
            <person name="Drula E."/>
            <person name="Henrissat B."/>
            <person name="Kohler A."/>
            <person name="Grigoriev I.V."/>
            <person name="Martin F.M."/>
            <person name="Hacquard S."/>
        </authorList>
    </citation>
    <scope>NUCLEOTIDE SEQUENCE</scope>
    <source>
        <strain evidence="7">MPI-CAGE-CH-0235</strain>
    </source>
</reference>
<accession>A0A8K0WQE8</accession>
<evidence type="ECO:0000313" key="7">
    <source>
        <dbReference type="EMBL" id="KAH7318293.1"/>
    </source>
</evidence>
<sequence length="366" mass="38478">MQTKSQTAIVQSADPPKSGSLPLSVCTSAAIPALLTEHHVLVKVLAVALNPVDCKTPLYFQTPGQGVGSDFCGIVVECGVGATELSPGTRVCGAVFPYTVSAEEGIAYASGAFAEWVAVDARLLIRVPDYWDDIQGAALGGIGWGTVALAMSDVDALALDGLPSEPSAAEEPVLVYGGGTATGTMACQLLSLSGYLPIATASTQSAALAIKYGAVGTAVYTSEDCVETVRQLGRVPIRYAIDCITSPESVATCFSAMARTGGRYACLEELDDAWRTRRLIRVKHVKGYEGTGQSVRLSPKHACQSNPALFLLCCQWRDEVQAVLDLGLLKHHPVREIPGKWDGILSGLAMLSNGQVRGQKLVVRVG</sequence>
<dbReference type="SMART" id="SM00829">
    <property type="entry name" value="PKS_ER"/>
    <property type="match status" value="1"/>
</dbReference>
<feature type="region of interest" description="Disordered" evidence="5">
    <location>
        <begin position="1"/>
        <end position="20"/>
    </location>
</feature>
<dbReference type="InterPro" id="IPR047122">
    <property type="entry name" value="Trans-enoyl_RdTase-like"/>
</dbReference>
<name>A0A8K0WQE8_9HYPO</name>
<dbReference type="EMBL" id="JAGPNK010000007">
    <property type="protein sequence ID" value="KAH7318293.1"/>
    <property type="molecule type" value="Genomic_DNA"/>
</dbReference>
<evidence type="ECO:0000256" key="1">
    <source>
        <dbReference type="ARBA" id="ARBA00008072"/>
    </source>
</evidence>
<dbReference type="Gene3D" id="3.40.50.720">
    <property type="entry name" value="NAD(P)-binding Rossmann-like Domain"/>
    <property type="match status" value="1"/>
</dbReference>
<dbReference type="SUPFAM" id="SSF51735">
    <property type="entry name" value="NAD(P)-binding Rossmann-fold domains"/>
    <property type="match status" value="1"/>
</dbReference>
<dbReference type="SUPFAM" id="SSF50129">
    <property type="entry name" value="GroES-like"/>
    <property type="match status" value="1"/>
</dbReference>
<dbReference type="Proteomes" id="UP000813444">
    <property type="component" value="Unassembled WGS sequence"/>
</dbReference>
<dbReference type="Gene3D" id="3.90.180.10">
    <property type="entry name" value="Medium-chain alcohol dehydrogenases, catalytic domain"/>
    <property type="match status" value="1"/>
</dbReference>
<dbReference type="InterPro" id="IPR013154">
    <property type="entry name" value="ADH-like_N"/>
</dbReference>
<dbReference type="GO" id="GO:0000166">
    <property type="term" value="F:nucleotide binding"/>
    <property type="evidence" value="ECO:0007669"/>
    <property type="project" value="UniProtKB-KW"/>
</dbReference>
<protein>
    <submittedName>
        <fullName evidence="7">Alcohol dehydrogenase</fullName>
    </submittedName>
</protein>
<dbReference type="OrthoDB" id="48317at2759"/>
<evidence type="ECO:0000256" key="3">
    <source>
        <dbReference type="ARBA" id="ARBA00022857"/>
    </source>
</evidence>
<evidence type="ECO:0000313" key="8">
    <source>
        <dbReference type="Proteomes" id="UP000813444"/>
    </source>
</evidence>
<proteinExistence type="inferred from homology"/>
<dbReference type="CDD" id="cd08249">
    <property type="entry name" value="enoyl_reductase_like"/>
    <property type="match status" value="1"/>
</dbReference>
<keyword evidence="3" id="KW-0521">NADP</keyword>
<dbReference type="PANTHER" id="PTHR45348">
    <property type="entry name" value="HYPOTHETICAL OXIDOREDUCTASE (EUROFUNG)"/>
    <property type="match status" value="1"/>
</dbReference>
<evidence type="ECO:0000259" key="6">
    <source>
        <dbReference type="SMART" id="SM00829"/>
    </source>
</evidence>
<keyword evidence="2" id="KW-0547">Nucleotide-binding</keyword>
<gene>
    <name evidence="7" type="ORF">B0I35DRAFT_451236</name>
</gene>
<dbReference type="PANTHER" id="PTHR45348:SF1">
    <property type="entry name" value="TRANS-ENOYL REDUCTASE STHE"/>
    <property type="match status" value="1"/>
</dbReference>